<dbReference type="GO" id="GO:0050660">
    <property type="term" value="F:flavin adenine dinucleotide binding"/>
    <property type="evidence" value="ECO:0007669"/>
    <property type="project" value="InterPro"/>
</dbReference>
<keyword evidence="3" id="KW-1003">Cell membrane</keyword>
<evidence type="ECO:0000259" key="12">
    <source>
        <dbReference type="PROSITE" id="PS51371"/>
    </source>
</evidence>
<evidence type="ECO:0000256" key="10">
    <source>
        <dbReference type="PROSITE-ProRule" id="PRU01193"/>
    </source>
</evidence>
<evidence type="ECO:0000256" key="11">
    <source>
        <dbReference type="SAM" id="Phobius"/>
    </source>
</evidence>
<comment type="similarity">
    <text evidence="2">Belongs to the UPF0053 family.</text>
</comment>
<dbReference type="GO" id="GO:0005886">
    <property type="term" value="C:plasma membrane"/>
    <property type="evidence" value="ECO:0007669"/>
    <property type="project" value="UniProtKB-SubCell"/>
</dbReference>
<dbReference type="Gene3D" id="3.30.465.10">
    <property type="match status" value="1"/>
</dbReference>
<keyword evidence="8 10" id="KW-0472">Membrane</keyword>
<keyword evidence="15" id="KW-1185">Reference proteome</keyword>
<dbReference type="InterPro" id="IPR000644">
    <property type="entry name" value="CBS_dom"/>
</dbReference>
<organism evidence="14 15">
    <name type="scientific">Limosilactobacillus equigenerosi DSM 18793 = JCM 14505</name>
    <dbReference type="NCBI Taxonomy" id="1423742"/>
    <lineage>
        <taxon>Bacteria</taxon>
        <taxon>Bacillati</taxon>
        <taxon>Bacillota</taxon>
        <taxon>Bacilli</taxon>
        <taxon>Lactobacillales</taxon>
        <taxon>Lactobacillaceae</taxon>
        <taxon>Limosilactobacillus</taxon>
    </lineage>
</organism>
<gene>
    <name evidence="14" type="ORF">FC21_GL001276</name>
</gene>
<evidence type="ECO:0000256" key="2">
    <source>
        <dbReference type="ARBA" id="ARBA00006337"/>
    </source>
</evidence>
<evidence type="ECO:0000256" key="3">
    <source>
        <dbReference type="ARBA" id="ARBA00022475"/>
    </source>
</evidence>
<dbReference type="InterPro" id="IPR051676">
    <property type="entry name" value="UPF0053_domain"/>
</dbReference>
<keyword evidence="5" id="KW-0677">Repeat</keyword>
<keyword evidence="7 9" id="KW-0129">CBS domain</keyword>
<dbReference type="CDD" id="cd04590">
    <property type="entry name" value="CBS_pair_CorC_HlyC_assoc"/>
    <property type="match status" value="1"/>
</dbReference>
<dbReference type="InterPro" id="IPR002550">
    <property type="entry name" value="CNNM"/>
</dbReference>
<comment type="caution">
    <text evidence="14">The sequence shown here is derived from an EMBL/GenBank/DDBJ whole genome shotgun (WGS) entry which is preliminary data.</text>
</comment>
<dbReference type="InterPro" id="IPR046342">
    <property type="entry name" value="CBS_dom_sf"/>
</dbReference>
<feature type="domain" description="CBS" evidence="12">
    <location>
        <begin position="202"/>
        <end position="263"/>
    </location>
</feature>
<evidence type="ECO:0000256" key="6">
    <source>
        <dbReference type="ARBA" id="ARBA00022989"/>
    </source>
</evidence>
<feature type="transmembrane region" description="Helical" evidence="11">
    <location>
        <begin position="85"/>
        <end position="105"/>
    </location>
</feature>
<reference evidence="14 15" key="1">
    <citation type="journal article" date="2015" name="Genome Announc.">
        <title>Expanding the biotechnology potential of lactobacilli through comparative genomics of 213 strains and associated genera.</title>
        <authorList>
            <person name="Sun Z."/>
            <person name="Harris H.M."/>
            <person name="McCann A."/>
            <person name="Guo C."/>
            <person name="Argimon S."/>
            <person name="Zhang W."/>
            <person name="Yang X."/>
            <person name="Jeffery I.B."/>
            <person name="Cooney J.C."/>
            <person name="Kagawa T.F."/>
            <person name="Liu W."/>
            <person name="Song Y."/>
            <person name="Salvetti E."/>
            <person name="Wrobel A."/>
            <person name="Rasinkangas P."/>
            <person name="Parkhill J."/>
            <person name="Rea M.C."/>
            <person name="O'Sullivan O."/>
            <person name="Ritari J."/>
            <person name="Douillard F.P."/>
            <person name="Paul Ross R."/>
            <person name="Yang R."/>
            <person name="Briner A.E."/>
            <person name="Felis G.E."/>
            <person name="de Vos W.M."/>
            <person name="Barrangou R."/>
            <person name="Klaenhammer T.R."/>
            <person name="Caufield P.W."/>
            <person name="Cui Y."/>
            <person name="Zhang H."/>
            <person name="O'Toole P.W."/>
        </authorList>
    </citation>
    <scope>NUCLEOTIDE SEQUENCE [LARGE SCALE GENOMIC DNA]</scope>
    <source>
        <strain evidence="14 15">DSM 18793</strain>
    </source>
</reference>
<dbReference type="AlphaFoldDB" id="A0A0R1UPC6"/>
<accession>A0A0R1UPC6</accession>
<dbReference type="Pfam" id="PF01595">
    <property type="entry name" value="CNNM"/>
    <property type="match status" value="1"/>
</dbReference>
<dbReference type="SUPFAM" id="SSF56176">
    <property type="entry name" value="FAD-binding/transporter-associated domain-like"/>
    <property type="match status" value="1"/>
</dbReference>
<dbReference type="InterPro" id="IPR044751">
    <property type="entry name" value="Ion_transp-like_CBS"/>
</dbReference>
<dbReference type="EMBL" id="AZGC01000030">
    <property type="protein sequence ID" value="KRL94660.1"/>
    <property type="molecule type" value="Genomic_DNA"/>
</dbReference>
<evidence type="ECO:0000256" key="1">
    <source>
        <dbReference type="ARBA" id="ARBA00004651"/>
    </source>
</evidence>
<sequence length="436" mass="49949">MAIAALFTLTEYSLVKVRPTELKELKPTRKVKNALKMLDNLTEYLSTAQVGITITSLILGWIGEEYITDVILYFHLLPAQVAKDLSSVIGILIFTFLHAVFTDLVPKNIAIDKPVKVLLFIVDMTRFFHIVFFPLIWIFDRVAIAVTKMLGFNAHPDEDIYSENEILTLSKESEKAGELEREDVLFMQRAFKMNDKVAGDIMVDRTQLAVIDITDTIEDAARLYFEKKFTRMPVVANHDKDHIIGYIFSYDIMRQNQINPQQTIQVITRRIPTVYENQPITDVLQVMMQKQVPIVVVQDEYGGTSGIITDKDIYEELFGTVGEEIDHVSDDMIEQTGTDNQGNTTFVVSGKMPLDDFMRYFEVQIPQFETVQVTTLTGFFLEQQYNLKVGQPIRVENFSFTPMDIENQYVNQFKVTHIKPKPAPTTINPDETTEQD</sequence>
<protein>
    <submittedName>
        <fullName evidence="14">Hemolysin</fullName>
    </submittedName>
</protein>
<evidence type="ECO:0000256" key="7">
    <source>
        <dbReference type="ARBA" id="ARBA00023122"/>
    </source>
</evidence>
<dbReference type="InterPro" id="IPR016169">
    <property type="entry name" value="FAD-bd_PCMH_sub2"/>
</dbReference>
<dbReference type="PANTHER" id="PTHR43099:SF2">
    <property type="entry name" value="UPF0053 PROTEIN YRKA"/>
    <property type="match status" value="1"/>
</dbReference>
<dbReference type="Pfam" id="PF00571">
    <property type="entry name" value="CBS"/>
    <property type="match status" value="2"/>
</dbReference>
<evidence type="ECO:0000256" key="5">
    <source>
        <dbReference type="ARBA" id="ARBA00022737"/>
    </source>
</evidence>
<dbReference type="SUPFAM" id="SSF54631">
    <property type="entry name" value="CBS-domain pair"/>
    <property type="match status" value="1"/>
</dbReference>
<dbReference type="STRING" id="417373.GCA_001570685_01391"/>
<comment type="subcellular location">
    <subcellularLocation>
        <location evidence="1">Cell membrane</location>
        <topology evidence="1">Multi-pass membrane protein</topology>
    </subcellularLocation>
</comment>
<dbReference type="SMART" id="SM01091">
    <property type="entry name" value="CorC_HlyC"/>
    <property type="match status" value="1"/>
</dbReference>
<evidence type="ECO:0000259" key="13">
    <source>
        <dbReference type="PROSITE" id="PS51846"/>
    </source>
</evidence>
<proteinExistence type="inferred from homology"/>
<feature type="domain" description="CNNM transmembrane" evidence="13">
    <location>
        <begin position="1"/>
        <end position="183"/>
    </location>
</feature>
<evidence type="ECO:0000256" key="8">
    <source>
        <dbReference type="ARBA" id="ARBA00023136"/>
    </source>
</evidence>
<dbReference type="Gene3D" id="3.10.580.10">
    <property type="entry name" value="CBS-domain"/>
    <property type="match status" value="1"/>
</dbReference>
<evidence type="ECO:0000256" key="4">
    <source>
        <dbReference type="ARBA" id="ARBA00022692"/>
    </source>
</evidence>
<dbReference type="InterPro" id="IPR036318">
    <property type="entry name" value="FAD-bd_PCMH-like_sf"/>
</dbReference>
<evidence type="ECO:0000313" key="15">
    <source>
        <dbReference type="Proteomes" id="UP000051084"/>
    </source>
</evidence>
<dbReference type="PANTHER" id="PTHR43099">
    <property type="entry name" value="UPF0053 PROTEIN YRKA"/>
    <property type="match status" value="1"/>
</dbReference>
<dbReference type="SMART" id="SM00116">
    <property type="entry name" value="CBS"/>
    <property type="match status" value="2"/>
</dbReference>
<dbReference type="PROSITE" id="PS51846">
    <property type="entry name" value="CNNM"/>
    <property type="match status" value="1"/>
</dbReference>
<evidence type="ECO:0000256" key="9">
    <source>
        <dbReference type="PROSITE-ProRule" id="PRU00703"/>
    </source>
</evidence>
<keyword evidence="4 10" id="KW-0812">Transmembrane</keyword>
<feature type="transmembrane region" description="Helical" evidence="11">
    <location>
        <begin position="117"/>
        <end position="139"/>
    </location>
</feature>
<evidence type="ECO:0000313" key="14">
    <source>
        <dbReference type="EMBL" id="KRL94660.1"/>
    </source>
</evidence>
<dbReference type="Pfam" id="PF03471">
    <property type="entry name" value="CorC_HlyC"/>
    <property type="match status" value="1"/>
</dbReference>
<dbReference type="InterPro" id="IPR005170">
    <property type="entry name" value="Transptr-assoc_dom"/>
</dbReference>
<dbReference type="PATRIC" id="fig|1423742.4.peg.1323"/>
<feature type="domain" description="CBS" evidence="12">
    <location>
        <begin position="267"/>
        <end position="327"/>
    </location>
</feature>
<name>A0A0R1UPC6_9LACO</name>
<keyword evidence="6 10" id="KW-1133">Transmembrane helix</keyword>
<dbReference type="PROSITE" id="PS51371">
    <property type="entry name" value="CBS"/>
    <property type="match status" value="2"/>
</dbReference>
<dbReference type="Proteomes" id="UP000051084">
    <property type="component" value="Unassembled WGS sequence"/>
</dbReference>